<dbReference type="Gene3D" id="3.40.390.10">
    <property type="entry name" value="Collagenase (Catalytic Domain)"/>
    <property type="match status" value="1"/>
</dbReference>
<evidence type="ECO:0000313" key="2">
    <source>
        <dbReference type="Proteomes" id="UP000288758"/>
    </source>
</evidence>
<dbReference type="Proteomes" id="UP000288758">
    <property type="component" value="Chromosome"/>
</dbReference>
<dbReference type="GO" id="GO:0008237">
    <property type="term" value="F:metallopeptidase activity"/>
    <property type="evidence" value="ECO:0007669"/>
    <property type="project" value="InterPro"/>
</dbReference>
<protein>
    <submittedName>
        <fullName evidence="1">Uncharacterized protein</fullName>
    </submittedName>
</protein>
<accession>A0A410RXT9</accession>
<gene>
    <name evidence="1" type="ORF">EJ065_5234</name>
</gene>
<dbReference type="SUPFAM" id="SSF55486">
    <property type="entry name" value="Metalloproteases ('zincins'), catalytic domain"/>
    <property type="match status" value="1"/>
</dbReference>
<evidence type="ECO:0000313" key="1">
    <source>
        <dbReference type="EMBL" id="QAT86769.1"/>
    </source>
</evidence>
<dbReference type="EMBL" id="CP034669">
    <property type="protein sequence ID" value="QAT86769.1"/>
    <property type="molecule type" value="Genomic_DNA"/>
</dbReference>
<proteinExistence type="predicted"/>
<name>A0A410RXT9_CORCK</name>
<reference evidence="1 2" key="1">
    <citation type="submission" date="2018-12" db="EMBL/GenBank/DDBJ databases">
        <title>Complete Genome Sequence of the Corallopyronin A producing Myxobacterium Corallococcus coralloides B035.</title>
        <authorList>
            <person name="Bouhired S.M."/>
            <person name="Rupp O."/>
            <person name="Blom J."/>
            <person name="Schaeberle T.F."/>
            <person name="Kehraus S."/>
            <person name="Schiefer A."/>
            <person name="Pfarr K."/>
            <person name="Goesmann A."/>
            <person name="Hoerauf A."/>
            <person name="Koenig G.M."/>
        </authorList>
    </citation>
    <scope>NUCLEOTIDE SEQUENCE [LARGE SCALE GENOMIC DNA]</scope>
    <source>
        <strain evidence="1 2">B035</strain>
    </source>
</reference>
<dbReference type="InterPro" id="IPR024079">
    <property type="entry name" value="MetalloPept_cat_dom_sf"/>
</dbReference>
<dbReference type="AlphaFoldDB" id="A0A410RXT9"/>
<sequence length="341" mass="37224">MKRGLRGWILGLAACWLGCGASQDLVGMEQEATLEDCRQLAPPEGTDRVVAARQVTAQAVTSQVVPIVLIPAGSQALSTVELNTVRQALSNVRRWYERELPNRNVNWAPIQVMQGAQTASYYLTNNNVWNDIPGEIQGQFGWNPWAYTGGAHRIALVMGRDLLGWAGANGYTDGRGLAIVGLESLLEQSKCAGNWWCTQEFWHGTVAHELGHTFTLPHDTVADSIMSFHDAYTTRHFTATAATTVQANPATLPKKANWDYCSIDYECATLRCGGNWSGDRLWCLPTPAYPKQAQNIPATFTCREHSQCLTGICTFSPAAGAKVCASSASPNYVTPFFPDVP</sequence>
<organism evidence="1 2">
    <name type="scientific">Corallococcus coralloides</name>
    <name type="common">Myxococcus coralloides</name>
    <dbReference type="NCBI Taxonomy" id="184914"/>
    <lineage>
        <taxon>Bacteria</taxon>
        <taxon>Pseudomonadati</taxon>
        <taxon>Myxococcota</taxon>
        <taxon>Myxococcia</taxon>
        <taxon>Myxococcales</taxon>
        <taxon>Cystobacterineae</taxon>
        <taxon>Myxococcaceae</taxon>
        <taxon>Corallococcus</taxon>
    </lineage>
</organism>
<dbReference type="RefSeq" id="WP_128798265.1">
    <property type="nucleotide sequence ID" value="NZ_CP034669.1"/>
</dbReference>